<evidence type="ECO:0000256" key="1">
    <source>
        <dbReference type="SAM" id="Phobius"/>
    </source>
</evidence>
<keyword evidence="4" id="KW-1185">Reference proteome</keyword>
<dbReference type="Proteomes" id="UP000503441">
    <property type="component" value="Chromosome"/>
</dbReference>
<reference evidence="3 4" key="1">
    <citation type="submission" date="2020-03" db="EMBL/GenBank/DDBJ databases">
        <title>Leucobacter sp. nov., isolated from beetles.</title>
        <authorList>
            <person name="Hyun D.-W."/>
            <person name="Bae J.-W."/>
        </authorList>
    </citation>
    <scope>NUCLEOTIDE SEQUENCE [LARGE SCALE GENOMIC DNA]</scope>
    <source>
        <strain evidence="3 4">HDW9A</strain>
    </source>
</reference>
<evidence type="ECO:0000313" key="3">
    <source>
        <dbReference type="EMBL" id="QIM19500.1"/>
    </source>
</evidence>
<accession>A0ABX6K2V2</accession>
<keyword evidence="1" id="KW-1133">Transmembrane helix</keyword>
<organism evidence="3 4">
    <name type="scientific">Leucobacter coleopterorum</name>
    <dbReference type="NCBI Taxonomy" id="2714933"/>
    <lineage>
        <taxon>Bacteria</taxon>
        <taxon>Bacillati</taxon>
        <taxon>Actinomycetota</taxon>
        <taxon>Actinomycetes</taxon>
        <taxon>Micrococcales</taxon>
        <taxon>Microbacteriaceae</taxon>
        <taxon>Leucobacter</taxon>
    </lineage>
</organism>
<proteinExistence type="predicted"/>
<protein>
    <submittedName>
        <fullName evidence="3">2TM domain-containing protein</fullName>
    </submittedName>
</protein>
<keyword evidence="1" id="KW-0812">Transmembrane</keyword>
<sequence length="90" mass="10473">MSEDLRDIARKRLKAKRDFWGLVSTFVVITIVLNVIWFLSGYRDYYWPAWPMLGFTIATFFNGINAFGPGSRPITDEAIDREIRKLNGEK</sequence>
<feature type="transmembrane region" description="Helical" evidence="1">
    <location>
        <begin position="20"/>
        <end position="39"/>
    </location>
</feature>
<dbReference type="InterPro" id="IPR025698">
    <property type="entry name" value="2TM_dom"/>
</dbReference>
<dbReference type="Pfam" id="PF13239">
    <property type="entry name" value="2TM"/>
    <property type="match status" value="1"/>
</dbReference>
<feature type="transmembrane region" description="Helical" evidence="1">
    <location>
        <begin position="45"/>
        <end position="64"/>
    </location>
</feature>
<gene>
    <name evidence="3" type="ORF">G7066_14615</name>
</gene>
<dbReference type="EMBL" id="CP049933">
    <property type="protein sequence ID" value="QIM19500.1"/>
    <property type="molecule type" value="Genomic_DNA"/>
</dbReference>
<keyword evidence="1" id="KW-0472">Membrane</keyword>
<evidence type="ECO:0000259" key="2">
    <source>
        <dbReference type="Pfam" id="PF13239"/>
    </source>
</evidence>
<feature type="domain" description="2TM" evidence="2">
    <location>
        <begin position="9"/>
        <end position="72"/>
    </location>
</feature>
<evidence type="ECO:0000313" key="4">
    <source>
        <dbReference type="Proteomes" id="UP000503441"/>
    </source>
</evidence>
<name>A0ABX6K2V2_9MICO</name>
<dbReference type="RefSeq" id="WP_166331742.1">
    <property type="nucleotide sequence ID" value="NZ_CP049933.1"/>
</dbReference>